<accession>A0A1D1VUP6</accession>
<organism evidence="1 2">
    <name type="scientific">Ramazzottius varieornatus</name>
    <name type="common">Water bear</name>
    <name type="synonym">Tardigrade</name>
    <dbReference type="NCBI Taxonomy" id="947166"/>
    <lineage>
        <taxon>Eukaryota</taxon>
        <taxon>Metazoa</taxon>
        <taxon>Ecdysozoa</taxon>
        <taxon>Tardigrada</taxon>
        <taxon>Eutardigrada</taxon>
        <taxon>Parachela</taxon>
        <taxon>Hypsibioidea</taxon>
        <taxon>Ramazzottiidae</taxon>
        <taxon>Ramazzottius</taxon>
    </lineage>
</organism>
<dbReference type="EMBL" id="BDGG01000008">
    <property type="protein sequence ID" value="GAV02704.1"/>
    <property type="molecule type" value="Genomic_DNA"/>
</dbReference>
<reference evidence="1 2" key="1">
    <citation type="journal article" date="2016" name="Nat. Commun.">
        <title>Extremotolerant tardigrade genome and improved radiotolerance of human cultured cells by tardigrade-unique protein.</title>
        <authorList>
            <person name="Hashimoto T."/>
            <person name="Horikawa D.D."/>
            <person name="Saito Y."/>
            <person name="Kuwahara H."/>
            <person name="Kozuka-Hata H."/>
            <person name="Shin-I T."/>
            <person name="Minakuchi Y."/>
            <person name="Ohishi K."/>
            <person name="Motoyama A."/>
            <person name="Aizu T."/>
            <person name="Enomoto A."/>
            <person name="Kondo K."/>
            <person name="Tanaka S."/>
            <person name="Hara Y."/>
            <person name="Koshikawa S."/>
            <person name="Sagara H."/>
            <person name="Miura T."/>
            <person name="Yokobori S."/>
            <person name="Miyagawa K."/>
            <person name="Suzuki Y."/>
            <person name="Kubo T."/>
            <person name="Oyama M."/>
            <person name="Kohara Y."/>
            <person name="Fujiyama A."/>
            <person name="Arakawa K."/>
            <person name="Katayama T."/>
            <person name="Toyoda A."/>
            <person name="Kunieda T."/>
        </authorList>
    </citation>
    <scope>NUCLEOTIDE SEQUENCE [LARGE SCALE GENOMIC DNA]</scope>
    <source>
        <strain evidence="1 2">YOKOZUNA-1</strain>
    </source>
</reference>
<keyword evidence="2" id="KW-1185">Reference proteome</keyword>
<proteinExistence type="predicted"/>
<evidence type="ECO:0000313" key="2">
    <source>
        <dbReference type="Proteomes" id="UP000186922"/>
    </source>
</evidence>
<protein>
    <submittedName>
        <fullName evidence="1">Uncharacterized protein</fullName>
    </submittedName>
</protein>
<sequence>MSAAAAEAVSCFRQRRLGSHGMQEKDVPGFALVVSLLKGHNTLMPACASRLPFTLHYAMTAGCYSLGHAA</sequence>
<gene>
    <name evidence="1" type="primary">RvY_13235-1</name>
    <name evidence="1" type="synonym">RvY_13235.1</name>
    <name evidence="1" type="ORF">RvY_13235</name>
</gene>
<comment type="caution">
    <text evidence="1">The sequence shown here is derived from an EMBL/GenBank/DDBJ whole genome shotgun (WGS) entry which is preliminary data.</text>
</comment>
<evidence type="ECO:0000313" key="1">
    <source>
        <dbReference type="EMBL" id="GAV02704.1"/>
    </source>
</evidence>
<dbReference type="AlphaFoldDB" id="A0A1D1VUP6"/>
<name>A0A1D1VUP6_RAMVA</name>
<dbReference type="Proteomes" id="UP000186922">
    <property type="component" value="Unassembled WGS sequence"/>
</dbReference>